<dbReference type="AlphaFoldDB" id="A0A6J4LSZ0"/>
<gene>
    <name evidence="3" type="ORF">AVDCRST_MAG93-6654</name>
</gene>
<accession>A0A6J4LSZ0</accession>
<dbReference type="Pfam" id="PF00004">
    <property type="entry name" value="AAA"/>
    <property type="match status" value="1"/>
</dbReference>
<feature type="domain" description="AAA+ ATPase" evidence="2">
    <location>
        <begin position="292"/>
        <end position="609"/>
    </location>
</feature>
<evidence type="ECO:0000259" key="2">
    <source>
        <dbReference type="SMART" id="SM00382"/>
    </source>
</evidence>
<dbReference type="InterPro" id="IPR003959">
    <property type="entry name" value="ATPase_AAA_core"/>
</dbReference>
<dbReference type="CDD" id="cd00009">
    <property type="entry name" value="AAA"/>
    <property type="match status" value="1"/>
</dbReference>
<dbReference type="SUPFAM" id="SSF52540">
    <property type="entry name" value="P-loop containing nucleoside triphosphate hydrolases"/>
    <property type="match status" value="2"/>
</dbReference>
<dbReference type="GO" id="GO:0016887">
    <property type="term" value="F:ATP hydrolysis activity"/>
    <property type="evidence" value="ECO:0007669"/>
    <property type="project" value="InterPro"/>
</dbReference>
<dbReference type="InterPro" id="IPR052934">
    <property type="entry name" value="Methyl-DNA_Rec/Restrict_Enz"/>
</dbReference>
<dbReference type="Pfam" id="PF07728">
    <property type="entry name" value="AAA_5"/>
    <property type="match status" value="1"/>
</dbReference>
<organism evidence="3">
    <name type="scientific">uncultured Chloroflexia bacterium</name>
    <dbReference type="NCBI Taxonomy" id="1672391"/>
    <lineage>
        <taxon>Bacteria</taxon>
        <taxon>Bacillati</taxon>
        <taxon>Chloroflexota</taxon>
        <taxon>Chloroflexia</taxon>
        <taxon>environmental samples</taxon>
    </lineage>
</organism>
<dbReference type="PANTHER" id="PTHR37291">
    <property type="entry name" value="5-METHYLCYTOSINE-SPECIFIC RESTRICTION ENZYME B"/>
    <property type="match status" value="1"/>
</dbReference>
<evidence type="ECO:0000313" key="3">
    <source>
        <dbReference type="EMBL" id="CAA9341105.1"/>
    </source>
</evidence>
<feature type="compositionally biased region" description="Basic and acidic residues" evidence="1">
    <location>
        <begin position="267"/>
        <end position="281"/>
    </location>
</feature>
<sequence>MARLEKFRPVYETFAYFVEECLVNDRSLLWGSETIWTLDTVRSVLRRLREPEEGNGFFDRVREQMGDAEETEWKLLADLFFVFSLPSSSLKQTTKRGYIDWVVGVGELPTVQIDEEGVLWQAQEHGFTTTGHSYNRKVGQFQLLLMLAEYLKEHADATSAESDPEKLQELLDGAVTEMLHGRDRAHDMRHAILYMMFPDQYERIISWQDKKKLVTHYAPLVPGISDDDPDRAIRQIRGALSGELDGEEPFDFYENTDQAWRHGRTPVSREPRPRPSSETPAEAHRLLSMLSRTRNIVLYGPPGTGKTYLAKKAADEWIREQQGEARSRSVKLLSIVEDLEYHDALALSLYFLGSEQNLLGEDSAHSLDEIMAHDIVEAKVVERSFKHPKQQARTTLRRHGDRSSENAQSSILTSLQLFDRDEGGRWLLTDAGREYVEVDLEDAVARFRGLDGDYGAGSDGDGPAPDARLVEWTTFHQSYAYEDFVEGLRPVVSEGSGDISYEVVDGVFRRVCKRAAADADNKYVLVIDEVNRGNISKIFGELVTLLEDDKRKDEDNALAVTLPYSGDEFSVPSNLYIVGTMNTADRSIALLDVALRRRFAFVEVMPDASLLENTIVEQEGVSVDLTSLLEALNDAIRRDVDSDHQLGHSYFMGVMNAPEADRVDELGFVWNNRVLPLLEEYYYAQPEALAELLRDFIDEESEGSLSDGASVVESARAEGVDLVLALGNIAAS</sequence>
<name>A0A6J4LSZ0_9CHLR</name>
<feature type="region of interest" description="Disordered" evidence="1">
    <location>
        <begin position="261"/>
        <end position="281"/>
    </location>
</feature>
<feature type="region of interest" description="Disordered" evidence="1">
    <location>
        <begin position="387"/>
        <end position="408"/>
    </location>
</feature>
<feature type="compositionally biased region" description="Basic residues" evidence="1">
    <location>
        <begin position="387"/>
        <end position="400"/>
    </location>
</feature>
<dbReference type="InterPro" id="IPR003593">
    <property type="entry name" value="AAA+_ATPase"/>
</dbReference>
<dbReference type="GO" id="GO:0005524">
    <property type="term" value="F:ATP binding"/>
    <property type="evidence" value="ECO:0007669"/>
    <property type="project" value="InterPro"/>
</dbReference>
<dbReference type="PANTHER" id="PTHR37291:SF1">
    <property type="entry name" value="TYPE IV METHYL-DIRECTED RESTRICTION ENZYME ECOKMCRB SUBUNIT"/>
    <property type="match status" value="1"/>
</dbReference>
<protein>
    <recommendedName>
        <fullName evidence="2">AAA+ ATPase domain-containing protein</fullName>
    </recommendedName>
</protein>
<dbReference type="EMBL" id="CADCTR010002241">
    <property type="protein sequence ID" value="CAA9341105.1"/>
    <property type="molecule type" value="Genomic_DNA"/>
</dbReference>
<dbReference type="Gene3D" id="3.40.50.300">
    <property type="entry name" value="P-loop containing nucleotide triphosphate hydrolases"/>
    <property type="match status" value="2"/>
</dbReference>
<evidence type="ECO:0000256" key="1">
    <source>
        <dbReference type="SAM" id="MobiDB-lite"/>
    </source>
</evidence>
<proteinExistence type="predicted"/>
<dbReference type="InterPro" id="IPR027417">
    <property type="entry name" value="P-loop_NTPase"/>
</dbReference>
<reference evidence="3" key="1">
    <citation type="submission" date="2020-02" db="EMBL/GenBank/DDBJ databases">
        <authorList>
            <person name="Meier V. D."/>
        </authorList>
    </citation>
    <scope>NUCLEOTIDE SEQUENCE</scope>
    <source>
        <strain evidence="3">AVDCRST_MAG93</strain>
    </source>
</reference>
<dbReference type="InterPro" id="IPR011704">
    <property type="entry name" value="ATPase_dyneun-rel_AAA"/>
</dbReference>
<dbReference type="SMART" id="SM00382">
    <property type="entry name" value="AAA"/>
    <property type="match status" value="1"/>
</dbReference>